<keyword evidence="2" id="KW-1185">Reference proteome</keyword>
<reference evidence="1 2" key="1">
    <citation type="submission" date="2020-04" db="EMBL/GenBank/DDBJ databases">
        <authorList>
            <person name="Wallbank WR R."/>
            <person name="Pardo Diaz C."/>
            <person name="Kozak K."/>
            <person name="Martin S."/>
            <person name="Jiggins C."/>
            <person name="Moest M."/>
            <person name="Warren A I."/>
            <person name="Byers J.R.P. K."/>
            <person name="Montejo-Kovacevich G."/>
            <person name="Yen C E."/>
        </authorList>
    </citation>
    <scope>NUCLEOTIDE SEQUENCE [LARGE SCALE GENOMIC DNA]</scope>
</reference>
<comment type="caution">
    <text evidence="1">The sequence shown here is derived from an EMBL/GenBank/DDBJ whole genome shotgun (WGS) entry which is preliminary data.</text>
</comment>
<accession>A0A8S0YZS0</accession>
<dbReference type="Proteomes" id="UP000494106">
    <property type="component" value="Unassembled WGS sequence"/>
</dbReference>
<dbReference type="EMBL" id="CADEBC010000172">
    <property type="protein sequence ID" value="CAB3224774.1"/>
    <property type="molecule type" value="Genomic_DNA"/>
</dbReference>
<organism evidence="1 2">
    <name type="scientific">Arctia plantaginis</name>
    <name type="common">Wood tiger moth</name>
    <name type="synonym">Phalaena plantaginis</name>
    <dbReference type="NCBI Taxonomy" id="874455"/>
    <lineage>
        <taxon>Eukaryota</taxon>
        <taxon>Metazoa</taxon>
        <taxon>Ecdysozoa</taxon>
        <taxon>Arthropoda</taxon>
        <taxon>Hexapoda</taxon>
        <taxon>Insecta</taxon>
        <taxon>Pterygota</taxon>
        <taxon>Neoptera</taxon>
        <taxon>Endopterygota</taxon>
        <taxon>Lepidoptera</taxon>
        <taxon>Glossata</taxon>
        <taxon>Ditrysia</taxon>
        <taxon>Noctuoidea</taxon>
        <taxon>Erebidae</taxon>
        <taxon>Arctiinae</taxon>
        <taxon>Arctia</taxon>
    </lineage>
</organism>
<proteinExistence type="predicted"/>
<evidence type="ECO:0000313" key="2">
    <source>
        <dbReference type="Proteomes" id="UP000494106"/>
    </source>
</evidence>
<dbReference type="AlphaFoldDB" id="A0A8S0YZS0"/>
<sequence length="105" mass="12258">MRRGFISMLECRKMPLPLLNLVKSKYSAERWMTDYNTNGTLFVCFSYPLQVARNFLAADLGLGDRQRKNSIRTNWLSVFKSDGLVTKALLNRPMPRKVLRLFRLT</sequence>
<protein>
    <submittedName>
        <fullName evidence="1">Uncharacterized protein</fullName>
    </submittedName>
</protein>
<dbReference type="OrthoDB" id="7050110at2759"/>
<gene>
    <name evidence="1" type="ORF">APLA_LOCUS2180</name>
</gene>
<evidence type="ECO:0000313" key="1">
    <source>
        <dbReference type="EMBL" id="CAB3224774.1"/>
    </source>
</evidence>
<name>A0A8S0YZS0_ARCPL</name>